<reference evidence="2" key="1">
    <citation type="submission" date="2020-09" db="EMBL/GenBank/DDBJ databases">
        <title>A novel bacterium of genus Mangrovicoccus, isolated from South China Sea.</title>
        <authorList>
            <person name="Huang H."/>
            <person name="Mo K."/>
            <person name="Hu Y."/>
        </authorList>
    </citation>
    <scope>NUCLEOTIDE SEQUENCE</scope>
    <source>
        <strain evidence="2">HB182678</strain>
    </source>
</reference>
<evidence type="ECO:0000313" key="2">
    <source>
        <dbReference type="EMBL" id="MBE3637666.1"/>
    </source>
</evidence>
<proteinExistence type="predicted"/>
<organism evidence="2 3">
    <name type="scientific">Mangrovicoccus algicola</name>
    <dbReference type="NCBI Taxonomy" id="2771008"/>
    <lineage>
        <taxon>Bacteria</taxon>
        <taxon>Pseudomonadati</taxon>
        <taxon>Pseudomonadota</taxon>
        <taxon>Alphaproteobacteria</taxon>
        <taxon>Rhodobacterales</taxon>
        <taxon>Paracoccaceae</taxon>
        <taxon>Mangrovicoccus</taxon>
    </lineage>
</organism>
<dbReference type="InterPro" id="IPR025187">
    <property type="entry name" value="DUF4112"/>
</dbReference>
<keyword evidence="3" id="KW-1185">Reference proteome</keyword>
<sequence>MQDAERAGRLARAERIAALMDARFSLFGIRFGWDSLIGLLVPGIGDAATALPSLYVIYEAHRLGARKRVLARMGLNVGLDTVLGSVPLAGDVFDLAFKANRRNVALLSREMARMHEKKEETRWPNAIRD</sequence>
<evidence type="ECO:0000313" key="3">
    <source>
        <dbReference type="Proteomes" id="UP000609121"/>
    </source>
</evidence>
<dbReference type="EMBL" id="JACVXA010000011">
    <property type="protein sequence ID" value="MBE3637666.1"/>
    <property type="molecule type" value="Genomic_DNA"/>
</dbReference>
<dbReference type="PANTHER" id="PTHR35519">
    <property type="entry name" value="MEMBRANE PROTEINS"/>
    <property type="match status" value="1"/>
</dbReference>
<dbReference type="AlphaFoldDB" id="A0A8J7CJI1"/>
<evidence type="ECO:0000256" key="1">
    <source>
        <dbReference type="SAM" id="Phobius"/>
    </source>
</evidence>
<dbReference type="Proteomes" id="UP000609121">
    <property type="component" value="Unassembled WGS sequence"/>
</dbReference>
<accession>A0A8J7CJI1</accession>
<protein>
    <submittedName>
        <fullName evidence="2">DUF4112 domain-containing protein</fullName>
    </submittedName>
</protein>
<dbReference type="PANTHER" id="PTHR35519:SF2">
    <property type="entry name" value="PH DOMAIN PROTEIN"/>
    <property type="match status" value="1"/>
</dbReference>
<name>A0A8J7CJI1_9RHOB</name>
<dbReference type="Pfam" id="PF13430">
    <property type="entry name" value="DUF4112"/>
    <property type="match status" value="1"/>
</dbReference>
<feature type="transmembrane region" description="Helical" evidence="1">
    <location>
        <begin position="36"/>
        <end position="58"/>
    </location>
</feature>
<keyword evidence="1" id="KW-0472">Membrane</keyword>
<keyword evidence="1" id="KW-1133">Transmembrane helix</keyword>
<dbReference type="RefSeq" id="WP_193180572.1">
    <property type="nucleotide sequence ID" value="NZ_JACVXA010000011.1"/>
</dbReference>
<comment type="caution">
    <text evidence="2">The sequence shown here is derived from an EMBL/GenBank/DDBJ whole genome shotgun (WGS) entry which is preliminary data.</text>
</comment>
<gene>
    <name evidence="2" type="ORF">ICN82_05525</name>
</gene>
<keyword evidence="1" id="KW-0812">Transmembrane</keyword>